<proteinExistence type="inferred from homology"/>
<dbReference type="PRINTS" id="PR00081">
    <property type="entry name" value="GDHRDH"/>
</dbReference>
<name>A0AAJ0DI80_9PEZI</name>
<evidence type="ECO:0000313" key="3">
    <source>
        <dbReference type="EMBL" id="KAK3050682.1"/>
    </source>
</evidence>
<dbReference type="Gene3D" id="3.40.50.720">
    <property type="entry name" value="NAD(P)-binding Rossmann-like Domain"/>
    <property type="match status" value="1"/>
</dbReference>
<dbReference type="EMBL" id="JAWDJX010000030">
    <property type="protein sequence ID" value="KAK3050682.1"/>
    <property type="molecule type" value="Genomic_DNA"/>
</dbReference>
<dbReference type="Pfam" id="PF00106">
    <property type="entry name" value="adh_short"/>
    <property type="match status" value="1"/>
</dbReference>
<dbReference type="PANTHER" id="PTHR42760">
    <property type="entry name" value="SHORT-CHAIN DEHYDROGENASES/REDUCTASES FAMILY MEMBER"/>
    <property type="match status" value="1"/>
</dbReference>
<evidence type="ECO:0000256" key="2">
    <source>
        <dbReference type="ARBA" id="ARBA00023002"/>
    </source>
</evidence>
<comment type="caution">
    <text evidence="3">The sequence shown here is derived from an EMBL/GenBank/DDBJ whole genome shotgun (WGS) entry which is preliminary data.</text>
</comment>
<dbReference type="PANTHER" id="PTHR42760:SF127">
    <property type="entry name" value="3-KETOACYL-ACYL CARRIER PROTEIN REDUCTASE-RELATED"/>
    <property type="match status" value="1"/>
</dbReference>
<dbReference type="Proteomes" id="UP001271007">
    <property type="component" value="Unassembled WGS sequence"/>
</dbReference>
<comment type="similarity">
    <text evidence="1">Belongs to the short-chain dehydrogenases/reductases (SDR) family.</text>
</comment>
<gene>
    <name evidence="3" type="ORF">LTR09_008048</name>
</gene>
<dbReference type="GO" id="GO:0048038">
    <property type="term" value="F:quinone binding"/>
    <property type="evidence" value="ECO:0007669"/>
    <property type="project" value="TreeGrafter"/>
</dbReference>
<keyword evidence="4" id="KW-1185">Reference proteome</keyword>
<reference evidence="3" key="1">
    <citation type="submission" date="2023-04" db="EMBL/GenBank/DDBJ databases">
        <title>Black Yeasts Isolated from many extreme environments.</title>
        <authorList>
            <person name="Coleine C."/>
            <person name="Stajich J.E."/>
            <person name="Selbmann L."/>
        </authorList>
    </citation>
    <scope>NUCLEOTIDE SEQUENCE</scope>
    <source>
        <strain evidence="3">CCFEE 5312</strain>
    </source>
</reference>
<dbReference type="GO" id="GO:0016616">
    <property type="term" value="F:oxidoreductase activity, acting on the CH-OH group of donors, NAD or NADP as acceptor"/>
    <property type="evidence" value="ECO:0007669"/>
    <property type="project" value="TreeGrafter"/>
</dbReference>
<evidence type="ECO:0000313" key="4">
    <source>
        <dbReference type="Proteomes" id="UP001271007"/>
    </source>
</evidence>
<accession>A0AAJ0DI80</accession>
<dbReference type="CDD" id="cd05233">
    <property type="entry name" value="SDR_c"/>
    <property type="match status" value="1"/>
</dbReference>
<dbReference type="AlphaFoldDB" id="A0AAJ0DI80"/>
<sequence>MPTDDGTKIVFITGATGGIGKATAIVFAKEGGYDLALHYNNADQATRDELESKMRKIARNAFIRIVFVQGDLTDYDRVRELHKLVVDKLGHPDILFNNAGSNAGYNSVQNLAEVPIDAIEKTWRINTGSGILLTQLCLPHMEAQNWGRIIFDSSVAAFTGGVVGPHYASSKSAQHGFIHWLAGNVAKKGITVNGVAPALIGDTNMMGSSEDEELLQKVASRIPVGRLGRPEEVADTVLWMSKTGYVTNKVIAVDGGYYPY</sequence>
<dbReference type="InterPro" id="IPR002347">
    <property type="entry name" value="SDR_fam"/>
</dbReference>
<keyword evidence="2" id="KW-0560">Oxidoreductase</keyword>
<dbReference type="InterPro" id="IPR036291">
    <property type="entry name" value="NAD(P)-bd_dom_sf"/>
</dbReference>
<dbReference type="FunFam" id="3.40.50.720:FF:000173">
    <property type="entry name" value="3-oxoacyl-[acyl-carrier protein] reductase"/>
    <property type="match status" value="1"/>
</dbReference>
<dbReference type="SUPFAM" id="SSF51735">
    <property type="entry name" value="NAD(P)-binding Rossmann-fold domains"/>
    <property type="match status" value="1"/>
</dbReference>
<organism evidence="3 4">
    <name type="scientific">Extremus antarcticus</name>
    <dbReference type="NCBI Taxonomy" id="702011"/>
    <lineage>
        <taxon>Eukaryota</taxon>
        <taxon>Fungi</taxon>
        <taxon>Dikarya</taxon>
        <taxon>Ascomycota</taxon>
        <taxon>Pezizomycotina</taxon>
        <taxon>Dothideomycetes</taxon>
        <taxon>Dothideomycetidae</taxon>
        <taxon>Mycosphaerellales</taxon>
        <taxon>Extremaceae</taxon>
        <taxon>Extremus</taxon>
    </lineage>
</organism>
<protein>
    <submittedName>
        <fullName evidence="3">Uncharacterized protein</fullName>
    </submittedName>
</protein>
<evidence type="ECO:0000256" key="1">
    <source>
        <dbReference type="ARBA" id="ARBA00006484"/>
    </source>
</evidence>
<dbReference type="GO" id="GO:0006633">
    <property type="term" value="P:fatty acid biosynthetic process"/>
    <property type="evidence" value="ECO:0007669"/>
    <property type="project" value="TreeGrafter"/>
</dbReference>